<keyword evidence="1" id="KW-0472">Membrane</keyword>
<feature type="transmembrane region" description="Helical" evidence="1">
    <location>
        <begin position="333"/>
        <end position="349"/>
    </location>
</feature>
<feature type="transmembrane region" description="Helical" evidence="1">
    <location>
        <begin position="310"/>
        <end position="327"/>
    </location>
</feature>
<dbReference type="InterPro" id="IPR036259">
    <property type="entry name" value="MFS_trans_sf"/>
</dbReference>
<feature type="transmembrane region" description="Helical" evidence="1">
    <location>
        <begin position="167"/>
        <end position="188"/>
    </location>
</feature>
<keyword evidence="1" id="KW-1133">Transmembrane helix</keyword>
<evidence type="ECO:0000256" key="1">
    <source>
        <dbReference type="SAM" id="Phobius"/>
    </source>
</evidence>
<gene>
    <name evidence="2" type="ORF">Pla108_08350</name>
</gene>
<feature type="transmembrane region" description="Helical" evidence="1">
    <location>
        <begin position="20"/>
        <end position="43"/>
    </location>
</feature>
<dbReference type="EMBL" id="SJPR01000001">
    <property type="protein sequence ID" value="TWT99892.1"/>
    <property type="molecule type" value="Genomic_DNA"/>
</dbReference>
<reference evidence="2 3" key="1">
    <citation type="submission" date="2019-02" db="EMBL/GenBank/DDBJ databases">
        <title>Deep-cultivation of Planctomycetes and their phenomic and genomic characterization uncovers novel biology.</title>
        <authorList>
            <person name="Wiegand S."/>
            <person name="Jogler M."/>
            <person name="Boedeker C."/>
            <person name="Pinto D."/>
            <person name="Vollmers J."/>
            <person name="Rivas-Marin E."/>
            <person name="Kohn T."/>
            <person name="Peeters S.H."/>
            <person name="Heuer A."/>
            <person name="Rast P."/>
            <person name="Oberbeckmann S."/>
            <person name="Bunk B."/>
            <person name="Jeske O."/>
            <person name="Meyerdierks A."/>
            <person name="Storesund J.E."/>
            <person name="Kallscheuer N."/>
            <person name="Luecker S."/>
            <person name="Lage O.M."/>
            <person name="Pohl T."/>
            <person name="Merkel B.J."/>
            <person name="Hornburger P."/>
            <person name="Mueller R.-W."/>
            <person name="Bruemmer F."/>
            <person name="Labrenz M."/>
            <person name="Spormann A.M."/>
            <person name="Op Den Camp H."/>
            <person name="Overmann J."/>
            <person name="Amann R."/>
            <person name="Jetten M.S.M."/>
            <person name="Mascher T."/>
            <person name="Medema M.H."/>
            <person name="Devos D.P."/>
            <person name="Kaster A.-K."/>
            <person name="Ovreas L."/>
            <person name="Rohde M."/>
            <person name="Galperin M.Y."/>
            <person name="Jogler C."/>
        </authorList>
    </citation>
    <scope>NUCLEOTIDE SEQUENCE [LARGE SCALE GENOMIC DNA]</scope>
    <source>
        <strain evidence="2 3">Pla108</strain>
    </source>
</reference>
<proteinExistence type="predicted"/>
<dbReference type="PANTHER" id="PTHR23526:SF2">
    <property type="entry name" value="MAJOR FACILITATOR SUPERFAMILY (MFS) PROFILE DOMAIN-CONTAINING PROTEIN"/>
    <property type="match status" value="1"/>
</dbReference>
<feature type="transmembrane region" description="Helical" evidence="1">
    <location>
        <begin position="404"/>
        <end position="425"/>
    </location>
</feature>
<name>A0A5C6AIK5_9BACT</name>
<accession>A0A5C6AIK5</accession>
<evidence type="ECO:0000313" key="3">
    <source>
        <dbReference type="Proteomes" id="UP000317421"/>
    </source>
</evidence>
<dbReference type="OrthoDB" id="261353at2"/>
<organism evidence="2 3">
    <name type="scientific">Botrimarina colliarenosi</name>
    <dbReference type="NCBI Taxonomy" id="2528001"/>
    <lineage>
        <taxon>Bacteria</taxon>
        <taxon>Pseudomonadati</taxon>
        <taxon>Planctomycetota</taxon>
        <taxon>Planctomycetia</taxon>
        <taxon>Pirellulales</taxon>
        <taxon>Lacipirellulaceae</taxon>
        <taxon>Botrimarina</taxon>
    </lineage>
</organism>
<dbReference type="RefSeq" id="WP_146443277.1">
    <property type="nucleotide sequence ID" value="NZ_SJPR01000001.1"/>
</dbReference>
<protein>
    <submittedName>
        <fullName evidence="2">Major Facilitator Superfamily protein</fullName>
    </submittedName>
</protein>
<comment type="caution">
    <text evidence="2">The sequence shown here is derived from an EMBL/GenBank/DDBJ whole genome shotgun (WGS) entry which is preliminary data.</text>
</comment>
<feature type="transmembrane region" description="Helical" evidence="1">
    <location>
        <begin position="118"/>
        <end position="146"/>
    </location>
</feature>
<keyword evidence="3" id="KW-1185">Reference proteome</keyword>
<dbReference type="InterPro" id="IPR052528">
    <property type="entry name" value="Sugar_transport-like"/>
</dbReference>
<keyword evidence="1" id="KW-0812">Transmembrane</keyword>
<dbReference type="Proteomes" id="UP000317421">
    <property type="component" value="Unassembled WGS sequence"/>
</dbReference>
<dbReference type="SUPFAM" id="SSF103473">
    <property type="entry name" value="MFS general substrate transporter"/>
    <property type="match status" value="1"/>
</dbReference>
<dbReference type="PANTHER" id="PTHR23526">
    <property type="entry name" value="INTEGRAL MEMBRANE TRANSPORT PROTEIN-RELATED"/>
    <property type="match status" value="1"/>
</dbReference>
<feature type="transmembrane region" description="Helical" evidence="1">
    <location>
        <begin position="370"/>
        <end position="392"/>
    </location>
</feature>
<evidence type="ECO:0000313" key="2">
    <source>
        <dbReference type="EMBL" id="TWT99892.1"/>
    </source>
</evidence>
<feature type="transmembrane region" description="Helical" evidence="1">
    <location>
        <begin position="194"/>
        <end position="217"/>
    </location>
</feature>
<feature type="transmembrane region" description="Helical" evidence="1">
    <location>
        <begin position="86"/>
        <end position="106"/>
    </location>
</feature>
<dbReference type="AlphaFoldDB" id="A0A5C6AIK5"/>
<feature type="transmembrane region" description="Helical" evidence="1">
    <location>
        <begin position="49"/>
        <end position="74"/>
    </location>
</feature>
<sequence length="432" mass="46149">MPHLPAPPATARRRDVTLTYANALTWALGNGLVSTTLVVYLALDLGAEGVAVAWLLAAPRFAGTLRVIAPAAIAAGARRGWGRKPVCLAAFAASGVVLSLVPLVAWGHSGAAVGDRPALRIGVLVAAWCVYHLLEYLGGVALWSWLGDLYPRRLRSRLLGGRERWLTLGRVVGIGVSVVLAALWRVVLPDATRWAPLAASATVGTVLMLAALVPLALTTALATRPSATPMAPWETLCQAIRERPYRRLLTFSCWFGFANGLTATAQGMYPKAIGVDYERLQAYRIGMGSGQSAIAPWCGRMVARYGAKRVMLPAQLIVATGPLWFWFATPESAWLVGVAYAVWIAYAGLNVGLDTLKLGLADPRNNAPYLAVYHAASDLVNGVTVLLGGLLYDTLKESDADAMRVFGALFLAGWVCRTLAAPLIMRLDERGV</sequence>
<dbReference type="Gene3D" id="1.20.1250.20">
    <property type="entry name" value="MFS general substrate transporter like domains"/>
    <property type="match status" value="1"/>
</dbReference>